<name>A0A2P2NS82_RHIMU</name>
<accession>A0A2P2NS82</accession>
<dbReference type="EMBL" id="GGEC01064883">
    <property type="protein sequence ID" value="MBX45367.1"/>
    <property type="molecule type" value="Transcribed_RNA"/>
</dbReference>
<evidence type="ECO:0000313" key="1">
    <source>
        <dbReference type="EMBL" id="MBX45367.1"/>
    </source>
</evidence>
<organism evidence="1">
    <name type="scientific">Rhizophora mucronata</name>
    <name type="common">Asiatic mangrove</name>
    <dbReference type="NCBI Taxonomy" id="61149"/>
    <lineage>
        <taxon>Eukaryota</taxon>
        <taxon>Viridiplantae</taxon>
        <taxon>Streptophyta</taxon>
        <taxon>Embryophyta</taxon>
        <taxon>Tracheophyta</taxon>
        <taxon>Spermatophyta</taxon>
        <taxon>Magnoliopsida</taxon>
        <taxon>eudicotyledons</taxon>
        <taxon>Gunneridae</taxon>
        <taxon>Pentapetalae</taxon>
        <taxon>rosids</taxon>
        <taxon>fabids</taxon>
        <taxon>Malpighiales</taxon>
        <taxon>Rhizophoraceae</taxon>
        <taxon>Rhizophora</taxon>
    </lineage>
</organism>
<reference evidence="1" key="1">
    <citation type="submission" date="2018-02" db="EMBL/GenBank/DDBJ databases">
        <title>Rhizophora mucronata_Transcriptome.</title>
        <authorList>
            <person name="Meera S.P."/>
            <person name="Sreeshan A."/>
            <person name="Augustine A."/>
        </authorList>
    </citation>
    <scope>NUCLEOTIDE SEQUENCE</scope>
    <source>
        <tissue evidence="1">Leaf</tissue>
    </source>
</reference>
<sequence>MLFQFIIKMQLPCAQGDQPQQLLRPKIQ</sequence>
<dbReference type="AlphaFoldDB" id="A0A2P2NS82"/>
<proteinExistence type="predicted"/>
<protein>
    <submittedName>
        <fullName evidence="1">Uncharacterized protein</fullName>
    </submittedName>
</protein>